<feature type="non-terminal residue" evidence="3">
    <location>
        <position position="1"/>
    </location>
</feature>
<dbReference type="InterPro" id="IPR003959">
    <property type="entry name" value="ATPase_AAA_core"/>
</dbReference>
<dbReference type="PANTHER" id="PTHR46411:SF1">
    <property type="entry name" value="FAMILY ATPASE, PUTATIVE (AFU_ORTHOLOGUE AFUA_7G05752)-RELATED"/>
    <property type="match status" value="1"/>
</dbReference>
<accession>A0ABR0LKA6</accession>
<evidence type="ECO:0000259" key="2">
    <source>
        <dbReference type="SMART" id="SM00382"/>
    </source>
</evidence>
<dbReference type="EMBL" id="JAVRRA010018432">
    <property type="protein sequence ID" value="KAK5188271.1"/>
    <property type="molecule type" value="Genomic_DNA"/>
</dbReference>
<dbReference type="SMART" id="SM00382">
    <property type="entry name" value="AAA"/>
    <property type="match status" value="1"/>
</dbReference>
<evidence type="ECO:0000313" key="3">
    <source>
        <dbReference type="EMBL" id="KAK5188271.1"/>
    </source>
</evidence>
<dbReference type="SUPFAM" id="SSF52540">
    <property type="entry name" value="P-loop containing nucleoside triphosphate hydrolases"/>
    <property type="match status" value="1"/>
</dbReference>
<name>A0ABR0LKA6_9PEZI</name>
<proteinExistence type="predicted"/>
<dbReference type="InterPro" id="IPR003593">
    <property type="entry name" value="AAA+_ATPase"/>
</dbReference>
<organism evidence="3 4">
    <name type="scientific">Cryomyces antarcticus</name>
    <dbReference type="NCBI Taxonomy" id="329879"/>
    <lineage>
        <taxon>Eukaryota</taxon>
        <taxon>Fungi</taxon>
        <taxon>Dikarya</taxon>
        <taxon>Ascomycota</taxon>
        <taxon>Pezizomycotina</taxon>
        <taxon>Dothideomycetes</taxon>
        <taxon>Dothideomycetes incertae sedis</taxon>
        <taxon>Cryomyces</taxon>
    </lineage>
</organism>
<feature type="region of interest" description="Disordered" evidence="1">
    <location>
        <begin position="43"/>
        <end position="63"/>
    </location>
</feature>
<feature type="domain" description="AAA+ ATPase" evidence="2">
    <location>
        <begin position="148"/>
        <end position="240"/>
    </location>
</feature>
<dbReference type="Proteomes" id="UP001357485">
    <property type="component" value="Unassembled WGS sequence"/>
</dbReference>
<evidence type="ECO:0000256" key="1">
    <source>
        <dbReference type="SAM" id="MobiDB-lite"/>
    </source>
</evidence>
<feature type="non-terminal residue" evidence="3">
    <location>
        <position position="240"/>
    </location>
</feature>
<keyword evidence="4" id="KW-1185">Reference proteome</keyword>
<gene>
    <name evidence="3" type="ORF">LTR16_008479</name>
</gene>
<sequence>DTGAVEQKTFDELEEKEKTKVKVVYDENEKTYRVVQVPVDEDGKEVQVENLDKLPGGEPPDDTTKTVKREFTDEELLIASPVVLGFAFSEKLWLEFSLSGVRDIEWNEGAFESLVLPPNQKSIVKALVESHKFHAAKTIDDVVQGKGKGLVAVLHGPPGTGKTLTAEGIAELLKCPLYMVSAGELGTDPARLEHELQKILDIAHSWGAVLLLDEADVFLEKREVHDIHRNALVSIFLRLL</sequence>
<dbReference type="InterPro" id="IPR027417">
    <property type="entry name" value="P-loop_NTPase"/>
</dbReference>
<reference evidence="3 4" key="1">
    <citation type="submission" date="2023-08" db="EMBL/GenBank/DDBJ databases">
        <title>Black Yeasts Isolated from many extreme environments.</title>
        <authorList>
            <person name="Coleine C."/>
            <person name="Stajich J.E."/>
            <person name="Selbmann L."/>
        </authorList>
    </citation>
    <scope>NUCLEOTIDE SEQUENCE [LARGE SCALE GENOMIC DNA]</scope>
    <source>
        <strain evidence="3 4">CCFEE 536</strain>
    </source>
</reference>
<dbReference type="Pfam" id="PF00004">
    <property type="entry name" value="AAA"/>
    <property type="match status" value="1"/>
</dbReference>
<dbReference type="Gene3D" id="3.40.50.300">
    <property type="entry name" value="P-loop containing nucleotide triphosphate hydrolases"/>
    <property type="match status" value="1"/>
</dbReference>
<comment type="caution">
    <text evidence="3">The sequence shown here is derived from an EMBL/GenBank/DDBJ whole genome shotgun (WGS) entry which is preliminary data.</text>
</comment>
<evidence type="ECO:0000313" key="4">
    <source>
        <dbReference type="Proteomes" id="UP001357485"/>
    </source>
</evidence>
<dbReference type="PANTHER" id="PTHR46411">
    <property type="entry name" value="FAMILY ATPASE, PUTATIVE-RELATED"/>
    <property type="match status" value="1"/>
</dbReference>
<protein>
    <recommendedName>
        <fullName evidence="2">AAA+ ATPase domain-containing protein</fullName>
    </recommendedName>
</protein>